<sequence length="78" mass="8541">MDQDVGQQFGHSQFRHFAELVLAPYPQLGPNHLANKAHRLGADDRECQAALAEKIDRRDRHGASQSASTAAIVAFCAQ</sequence>
<protein>
    <submittedName>
        <fullName evidence="1">Uncharacterized protein</fullName>
    </submittedName>
</protein>
<dbReference type="EMBL" id="BAAALF010000001">
    <property type="protein sequence ID" value="GAA1215195.1"/>
    <property type="molecule type" value="Genomic_DNA"/>
</dbReference>
<name>A0ABP4GE43_9ACTN</name>
<accession>A0ABP4GE43</accession>
<evidence type="ECO:0000313" key="2">
    <source>
        <dbReference type="Proteomes" id="UP001500037"/>
    </source>
</evidence>
<dbReference type="Proteomes" id="UP001500037">
    <property type="component" value="Unassembled WGS sequence"/>
</dbReference>
<evidence type="ECO:0000313" key="1">
    <source>
        <dbReference type="EMBL" id="GAA1215195.1"/>
    </source>
</evidence>
<organism evidence="1 2">
    <name type="scientific">Kitasatospora nipponensis</name>
    <dbReference type="NCBI Taxonomy" id="258049"/>
    <lineage>
        <taxon>Bacteria</taxon>
        <taxon>Bacillati</taxon>
        <taxon>Actinomycetota</taxon>
        <taxon>Actinomycetes</taxon>
        <taxon>Kitasatosporales</taxon>
        <taxon>Streptomycetaceae</taxon>
        <taxon>Kitasatospora</taxon>
    </lineage>
</organism>
<keyword evidence="2" id="KW-1185">Reference proteome</keyword>
<gene>
    <name evidence="1" type="ORF">GCM10009665_01280</name>
</gene>
<comment type="caution">
    <text evidence="1">The sequence shown here is derived from an EMBL/GenBank/DDBJ whole genome shotgun (WGS) entry which is preliminary data.</text>
</comment>
<proteinExistence type="predicted"/>
<reference evidence="2" key="1">
    <citation type="journal article" date="2019" name="Int. J. Syst. Evol. Microbiol.">
        <title>The Global Catalogue of Microorganisms (GCM) 10K type strain sequencing project: providing services to taxonomists for standard genome sequencing and annotation.</title>
        <authorList>
            <consortium name="The Broad Institute Genomics Platform"/>
            <consortium name="The Broad Institute Genome Sequencing Center for Infectious Disease"/>
            <person name="Wu L."/>
            <person name="Ma J."/>
        </authorList>
    </citation>
    <scope>NUCLEOTIDE SEQUENCE [LARGE SCALE GENOMIC DNA]</scope>
    <source>
        <strain evidence="2">JCM 13004</strain>
    </source>
</reference>